<feature type="domain" description="C2H2-type" evidence="13">
    <location>
        <begin position="256"/>
        <end position="283"/>
    </location>
</feature>
<dbReference type="CDD" id="cd07765">
    <property type="entry name" value="KRAB_A-box"/>
    <property type="match status" value="1"/>
</dbReference>
<reference evidence="15 16" key="1">
    <citation type="journal article" date="2020" name="Nature">
        <title>Six reference-quality genomes reveal evolution of bat adaptations.</title>
        <authorList>
            <person name="Jebb D."/>
            <person name="Huang Z."/>
            <person name="Pippel M."/>
            <person name="Hughes G.M."/>
            <person name="Lavrichenko K."/>
            <person name="Devanna P."/>
            <person name="Winkler S."/>
            <person name="Jermiin L.S."/>
            <person name="Skirmuntt E.C."/>
            <person name="Katzourakis A."/>
            <person name="Burkitt-Gray L."/>
            <person name="Ray D.A."/>
            <person name="Sullivan K.A.M."/>
            <person name="Roscito J.G."/>
            <person name="Kirilenko B.M."/>
            <person name="Davalos L.M."/>
            <person name="Corthals A.P."/>
            <person name="Power M.L."/>
            <person name="Jones G."/>
            <person name="Ransome R.D."/>
            <person name="Dechmann D.K.N."/>
            <person name="Locatelli A.G."/>
            <person name="Puechmaille S.J."/>
            <person name="Fedrigo O."/>
            <person name="Jarvis E.D."/>
            <person name="Hiller M."/>
            <person name="Vernes S.C."/>
            <person name="Myers E.W."/>
            <person name="Teeling E.C."/>
        </authorList>
    </citation>
    <scope>NUCLEOTIDE SEQUENCE [LARGE SCALE GENOMIC DNA]</scope>
    <source>
        <strain evidence="15">Bat1K_MPI-CBG_1</strain>
    </source>
</reference>
<dbReference type="PROSITE" id="PS50805">
    <property type="entry name" value="KRAB"/>
    <property type="match status" value="1"/>
</dbReference>
<evidence type="ECO:0000256" key="11">
    <source>
        <dbReference type="ARBA" id="ARBA00023242"/>
    </source>
</evidence>
<dbReference type="FunFam" id="3.30.160.60:FF:001158">
    <property type="entry name" value="zinc finger protein 22"/>
    <property type="match status" value="1"/>
</dbReference>
<dbReference type="GO" id="GO:0006355">
    <property type="term" value="P:regulation of DNA-templated transcription"/>
    <property type="evidence" value="ECO:0007669"/>
    <property type="project" value="InterPro"/>
</dbReference>
<dbReference type="SMART" id="SM00355">
    <property type="entry name" value="ZnF_C2H2"/>
    <property type="match status" value="9"/>
</dbReference>
<keyword evidence="8" id="KW-0805">Transcription regulation</keyword>
<dbReference type="FunFam" id="3.30.160.60:FF:000899">
    <property type="entry name" value="zinc finger protein 558 isoform X2"/>
    <property type="match status" value="1"/>
</dbReference>
<proteinExistence type="inferred from homology"/>
<dbReference type="FunFam" id="3.30.160.60:FF:002254">
    <property type="entry name" value="Zinc finger protein 540"/>
    <property type="match status" value="2"/>
</dbReference>
<dbReference type="PROSITE" id="PS50157">
    <property type="entry name" value="ZINC_FINGER_C2H2_2"/>
    <property type="match status" value="9"/>
</dbReference>
<dbReference type="InterPro" id="IPR001909">
    <property type="entry name" value="KRAB"/>
</dbReference>
<dbReference type="GO" id="GO:0005634">
    <property type="term" value="C:nucleus"/>
    <property type="evidence" value="ECO:0007669"/>
    <property type="project" value="UniProtKB-SubCell"/>
</dbReference>
<dbReference type="Gene3D" id="6.10.140.140">
    <property type="match status" value="1"/>
</dbReference>
<evidence type="ECO:0000256" key="7">
    <source>
        <dbReference type="ARBA" id="ARBA00022833"/>
    </source>
</evidence>
<keyword evidence="11" id="KW-0539">Nucleus</keyword>
<dbReference type="GO" id="GO:0008270">
    <property type="term" value="F:zinc ion binding"/>
    <property type="evidence" value="ECO:0007669"/>
    <property type="project" value="UniProtKB-KW"/>
</dbReference>
<evidence type="ECO:0000256" key="3">
    <source>
        <dbReference type="ARBA" id="ARBA00006991"/>
    </source>
</evidence>
<dbReference type="SUPFAM" id="SSF109640">
    <property type="entry name" value="KRAB domain (Kruppel-associated box)"/>
    <property type="match status" value="1"/>
</dbReference>
<organism evidence="15 16">
    <name type="scientific">Phyllostomus discolor</name>
    <name type="common">pale spear-nosed bat</name>
    <dbReference type="NCBI Taxonomy" id="89673"/>
    <lineage>
        <taxon>Eukaryota</taxon>
        <taxon>Metazoa</taxon>
        <taxon>Chordata</taxon>
        <taxon>Craniata</taxon>
        <taxon>Vertebrata</taxon>
        <taxon>Euteleostomi</taxon>
        <taxon>Mammalia</taxon>
        <taxon>Eutheria</taxon>
        <taxon>Laurasiatheria</taxon>
        <taxon>Chiroptera</taxon>
        <taxon>Yangochiroptera</taxon>
        <taxon>Phyllostomidae</taxon>
        <taxon>Phyllostominae</taxon>
        <taxon>Phyllostomus</taxon>
    </lineage>
</organism>
<feature type="domain" description="KRAB" evidence="14">
    <location>
        <begin position="147"/>
        <end position="218"/>
    </location>
</feature>
<dbReference type="Pfam" id="PF00096">
    <property type="entry name" value="zf-C2H2"/>
    <property type="match status" value="7"/>
</dbReference>
<evidence type="ECO:0000256" key="10">
    <source>
        <dbReference type="ARBA" id="ARBA00023163"/>
    </source>
</evidence>
<evidence type="ECO:0000256" key="5">
    <source>
        <dbReference type="ARBA" id="ARBA00022737"/>
    </source>
</evidence>
<accession>A0A833ZT47</accession>
<dbReference type="SMART" id="SM00349">
    <property type="entry name" value="KRAB"/>
    <property type="match status" value="1"/>
</dbReference>
<feature type="domain" description="C2H2-type" evidence="13">
    <location>
        <begin position="340"/>
        <end position="367"/>
    </location>
</feature>
<dbReference type="FunFam" id="3.30.160.60:FF:003135">
    <property type="entry name" value="Zinc finger protein 557"/>
    <property type="match status" value="1"/>
</dbReference>
<keyword evidence="9" id="KW-0238">DNA-binding</keyword>
<dbReference type="GO" id="GO:0003677">
    <property type="term" value="F:DNA binding"/>
    <property type="evidence" value="ECO:0007669"/>
    <property type="project" value="UniProtKB-KW"/>
</dbReference>
<dbReference type="Proteomes" id="UP000664940">
    <property type="component" value="Unassembled WGS sequence"/>
</dbReference>
<comment type="similarity">
    <text evidence="3">Belongs to the krueppel C2H2-type zinc-finger protein family.</text>
</comment>
<comment type="caution">
    <text evidence="15">The sequence shown here is derived from an EMBL/GenBank/DDBJ whole genome shotgun (WGS) entry which is preliminary data.</text>
</comment>
<dbReference type="FunFam" id="3.30.160.60:FF:000912">
    <property type="entry name" value="Zinc finger protein 660"/>
    <property type="match status" value="1"/>
</dbReference>
<dbReference type="Gene3D" id="3.30.160.60">
    <property type="entry name" value="Classic Zinc Finger"/>
    <property type="match status" value="9"/>
</dbReference>
<keyword evidence="10" id="KW-0804">Transcription</keyword>
<feature type="domain" description="C2H2-type" evidence="13">
    <location>
        <begin position="368"/>
        <end position="395"/>
    </location>
</feature>
<evidence type="ECO:0000256" key="8">
    <source>
        <dbReference type="ARBA" id="ARBA00023015"/>
    </source>
</evidence>
<keyword evidence="4" id="KW-0479">Metal-binding</keyword>
<dbReference type="InterPro" id="IPR050888">
    <property type="entry name" value="ZnF_C2H2-type_TF"/>
</dbReference>
<evidence type="ECO:0000256" key="4">
    <source>
        <dbReference type="ARBA" id="ARBA00022723"/>
    </source>
</evidence>
<feature type="domain" description="C2H2-type" evidence="13">
    <location>
        <begin position="452"/>
        <end position="479"/>
    </location>
</feature>
<sequence length="506" mass="57767">MGWSSNSTLIVPWWTEDQFCPHMALVLSSARPNKGPITKTLHFAGGHDGQAKRESSLVILRGREAMNLLLFSHLFQRALWESAEERPGSPTALWFGKIYHLNHRIMAMVLFPTCVQSPLCPVSPQKGCTEEGGFVHGFLTGWLPDMVTFEDVCVEFTQEEWALLDPSQKTLYKDVMLENCRNLASLGYHVDKLNLISPLEQEDKVMAEGRGVLPDICPDLETILKAKWLTPKKHVFRKKRSSGVKAERNHVGVKLNECNQCFKVFSTKSNLTQHKRIHTGEKPYDCNQCGKSFSSRSYLTIHKRIHNGEKPYECNDCGKAFNDPSSLRLHVRIHTGEKPYECNQCFHVFRTSCNLKSHKRIHTRENHHECNQCGKAFSTRSSLTGHNSIHTGEKPYECHDCGKTFRKSSYLTQHMRTHTGEKPYMCAQCGKSFSSSFSLTVHRRIHTGEKPYECSNCGKAFNNLSAVKKHVRTHTGEKPYECNHCGKSFTTNSYLSVHKKIHNRWI</sequence>
<dbReference type="InterPro" id="IPR036236">
    <property type="entry name" value="Znf_C2H2_sf"/>
</dbReference>
<dbReference type="FunFam" id="3.30.160.60:FF:000281">
    <property type="entry name" value="Zinc finger protein 558 isoform X1"/>
    <property type="match status" value="1"/>
</dbReference>
<evidence type="ECO:0000259" key="13">
    <source>
        <dbReference type="PROSITE" id="PS50157"/>
    </source>
</evidence>
<feature type="domain" description="C2H2-type" evidence="13">
    <location>
        <begin position="312"/>
        <end position="339"/>
    </location>
</feature>
<dbReference type="FunFam" id="3.30.160.60:FF:001532">
    <property type="entry name" value="Zinc finger protein 483"/>
    <property type="match status" value="1"/>
</dbReference>
<dbReference type="AlphaFoldDB" id="A0A833ZT47"/>
<evidence type="ECO:0000313" key="16">
    <source>
        <dbReference type="Proteomes" id="UP000664940"/>
    </source>
</evidence>
<evidence type="ECO:0000313" key="15">
    <source>
        <dbReference type="EMBL" id="KAF6098297.1"/>
    </source>
</evidence>
<dbReference type="InterPro" id="IPR013087">
    <property type="entry name" value="Znf_C2H2_type"/>
</dbReference>
<keyword evidence="5" id="KW-0677">Repeat</keyword>
<dbReference type="Pfam" id="PF13912">
    <property type="entry name" value="zf-C2H2_6"/>
    <property type="match status" value="1"/>
</dbReference>
<dbReference type="InterPro" id="IPR036051">
    <property type="entry name" value="KRAB_dom_sf"/>
</dbReference>
<evidence type="ECO:0000256" key="2">
    <source>
        <dbReference type="ARBA" id="ARBA00004123"/>
    </source>
</evidence>
<dbReference type="PANTHER" id="PTHR24406">
    <property type="entry name" value="TRANSCRIPTIONAL REPRESSOR CTCFL-RELATED"/>
    <property type="match status" value="1"/>
</dbReference>
<feature type="domain" description="C2H2-type" evidence="13">
    <location>
        <begin position="284"/>
        <end position="311"/>
    </location>
</feature>
<dbReference type="EMBL" id="JABVXQ010000008">
    <property type="protein sequence ID" value="KAF6098297.1"/>
    <property type="molecule type" value="Genomic_DNA"/>
</dbReference>
<feature type="domain" description="C2H2-type" evidence="13">
    <location>
        <begin position="396"/>
        <end position="423"/>
    </location>
</feature>
<comment type="function">
    <text evidence="1">May be involved in transcriptional regulation.</text>
</comment>
<evidence type="ECO:0000256" key="9">
    <source>
        <dbReference type="ARBA" id="ARBA00023125"/>
    </source>
</evidence>
<evidence type="ECO:0000256" key="6">
    <source>
        <dbReference type="ARBA" id="ARBA00022771"/>
    </source>
</evidence>
<protein>
    <submittedName>
        <fullName evidence="15">Zinc finger protein 558</fullName>
    </submittedName>
</protein>
<dbReference type="Pfam" id="PF01352">
    <property type="entry name" value="KRAB"/>
    <property type="match status" value="1"/>
</dbReference>
<dbReference type="PROSITE" id="PS00028">
    <property type="entry name" value="ZINC_FINGER_C2H2_1"/>
    <property type="match status" value="9"/>
</dbReference>
<feature type="domain" description="C2H2-type" evidence="13">
    <location>
        <begin position="480"/>
        <end position="502"/>
    </location>
</feature>
<feature type="domain" description="C2H2-type" evidence="13">
    <location>
        <begin position="424"/>
        <end position="451"/>
    </location>
</feature>
<gene>
    <name evidence="15" type="ORF">HJG60_020869</name>
</gene>
<keyword evidence="7" id="KW-0862">Zinc</keyword>
<evidence type="ECO:0000256" key="12">
    <source>
        <dbReference type="PROSITE-ProRule" id="PRU00042"/>
    </source>
</evidence>
<comment type="subcellular location">
    <subcellularLocation>
        <location evidence="2">Nucleus</location>
    </subcellularLocation>
</comment>
<evidence type="ECO:0000259" key="14">
    <source>
        <dbReference type="PROSITE" id="PS50805"/>
    </source>
</evidence>
<evidence type="ECO:0000256" key="1">
    <source>
        <dbReference type="ARBA" id="ARBA00003767"/>
    </source>
</evidence>
<dbReference type="SUPFAM" id="SSF57667">
    <property type="entry name" value="beta-beta-alpha zinc fingers"/>
    <property type="match status" value="5"/>
</dbReference>
<keyword evidence="6 12" id="KW-0863">Zinc-finger</keyword>
<name>A0A833ZT47_9CHIR</name>
<dbReference type="FunFam" id="3.30.160.60:FF:000295">
    <property type="entry name" value="zinc finger protein 19"/>
    <property type="match status" value="1"/>
</dbReference>